<organism evidence="1 2">
    <name type="scientific">Faecalicatena contorta</name>
    <dbReference type="NCBI Taxonomy" id="39482"/>
    <lineage>
        <taxon>Bacteria</taxon>
        <taxon>Bacillati</taxon>
        <taxon>Bacillota</taxon>
        <taxon>Clostridia</taxon>
        <taxon>Lachnospirales</taxon>
        <taxon>Lachnospiraceae</taxon>
        <taxon>Faecalicatena</taxon>
    </lineage>
</organism>
<evidence type="ECO:0000313" key="1">
    <source>
        <dbReference type="EMBL" id="CUO13506.1"/>
    </source>
</evidence>
<dbReference type="STRING" id="39482.ERS852491_01391"/>
<protein>
    <submittedName>
        <fullName evidence="1">Uncharacterized protein</fullName>
    </submittedName>
</protein>
<evidence type="ECO:0000313" key="2">
    <source>
        <dbReference type="Proteomes" id="UP000095544"/>
    </source>
</evidence>
<dbReference type="OrthoDB" id="2058262at2"/>
<name>A0A174CPJ3_9FIRM</name>
<dbReference type="EMBL" id="CYZU01000009">
    <property type="protein sequence ID" value="CUO13506.1"/>
    <property type="molecule type" value="Genomic_DNA"/>
</dbReference>
<proteinExistence type="predicted"/>
<dbReference type="AlphaFoldDB" id="A0A174CPJ3"/>
<gene>
    <name evidence="1" type="ORF">ERS852491_01391</name>
</gene>
<sequence length="115" mass="13699">MTPFQKIIEAIKVFGYPYAPDIYKGKEDRYFTYNYVDERVAIYSDNEPDEETVSVQIHFFLPASENFIAEKSRIRRALFKHGFTYPEVTVLTEDDTKIRHIIFECETETERLEDE</sequence>
<dbReference type="Proteomes" id="UP000095544">
    <property type="component" value="Unassembled WGS sequence"/>
</dbReference>
<dbReference type="RefSeq" id="WP_055152200.1">
    <property type="nucleotide sequence ID" value="NZ_CYZU01000009.1"/>
</dbReference>
<reference evidence="1 2" key="1">
    <citation type="submission" date="2015-09" db="EMBL/GenBank/DDBJ databases">
        <authorList>
            <consortium name="Pathogen Informatics"/>
        </authorList>
    </citation>
    <scope>NUCLEOTIDE SEQUENCE [LARGE SCALE GENOMIC DNA]</scope>
    <source>
        <strain evidence="1 2">2789STDY5834876</strain>
    </source>
</reference>
<accession>A0A174CPJ3</accession>